<reference evidence="2" key="1">
    <citation type="journal article" date="2020" name="Nature">
        <title>Giant virus diversity and host interactions through global metagenomics.</title>
        <authorList>
            <person name="Schulz F."/>
            <person name="Roux S."/>
            <person name="Paez-Espino D."/>
            <person name="Jungbluth S."/>
            <person name="Walsh D.A."/>
            <person name="Denef V.J."/>
            <person name="McMahon K.D."/>
            <person name="Konstantinidis K.T."/>
            <person name="Eloe-Fadrosh E.A."/>
            <person name="Kyrpides N.C."/>
            <person name="Woyke T."/>
        </authorList>
    </citation>
    <scope>NUCLEOTIDE SEQUENCE</scope>
    <source>
        <strain evidence="2">GVMAG-M-3300023174-189</strain>
    </source>
</reference>
<sequence length="189" mass="20137">MAKKYSKKHSRKTRTRKHRGGAQGSGYEPGGPLNPGAANGLMVNRSYDSCMSASRPGQIAFATSSGLPGMKGGRYTTSLEGPIAGLAEYDKVACTPNHVNPYNQKGGVGLVGSKDMGVYEAPTARYTTEPSQWTGSTGAPVLLNKALNASAWSKSCSQTAGSRKRRALKGNKGKKHSRSKKHSRKTRKH</sequence>
<feature type="region of interest" description="Disordered" evidence="1">
    <location>
        <begin position="1"/>
        <end position="39"/>
    </location>
</feature>
<dbReference type="AlphaFoldDB" id="A0A6C0DI97"/>
<feature type="compositionally biased region" description="Basic residues" evidence="1">
    <location>
        <begin position="1"/>
        <end position="20"/>
    </location>
</feature>
<feature type="compositionally biased region" description="Low complexity" evidence="1">
    <location>
        <begin position="30"/>
        <end position="39"/>
    </location>
</feature>
<name>A0A6C0DI97_9ZZZZ</name>
<evidence type="ECO:0000313" key="2">
    <source>
        <dbReference type="EMBL" id="QHT16686.1"/>
    </source>
</evidence>
<accession>A0A6C0DI97</accession>
<evidence type="ECO:0000256" key="1">
    <source>
        <dbReference type="SAM" id="MobiDB-lite"/>
    </source>
</evidence>
<feature type="compositionally biased region" description="Basic residues" evidence="1">
    <location>
        <begin position="162"/>
        <end position="189"/>
    </location>
</feature>
<proteinExistence type="predicted"/>
<dbReference type="EMBL" id="MN739626">
    <property type="protein sequence ID" value="QHT16686.1"/>
    <property type="molecule type" value="Genomic_DNA"/>
</dbReference>
<feature type="region of interest" description="Disordered" evidence="1">
    <location>
        <begin position="154"/>
        <end position="189"/>
    </location>
</feature>
<organism evidence="2">
    <name type="scientific">viral metagenome</name>
    <dbReference type="NCBI Taxonomy" id="1070528"/>
    <lineage>
        <taxon>unclassified sequences</taxon>
        <taxon>metagenomes</taxon>
        <taxon>organismal metagenomes</taxon>
    </lineage>
</organism>
<protein>
    <submittedName>
        <fullName evidence="2">Uncharacterized protein</fullName>
    </submittedName>
</protein>